<gene>
    <name evidence="2" type="ORF">H8695_01835</name>
</gene>
<dbReference type="AlphaFoldDB" id="A0A926DCR1"/>
<sequence>MNKWKTTVRYYCADYRFAVAMFYLVIVALLLLSVLLEHMVEKGGQINGFDVSACVFMLVMGMNSFKPTLRMLLQNGVSRRTLFRGFFCSGALVALMMAVGNLAVAWIGDALIHYTPLYEMIYGGAGNALLSTLWNFCLFFMAVTLGFLITVLYYRMNRGQKTVVSIAVPALLAVVLPLVDYSLLSGRIAAALEKFLLAVMGLSAGPYPFLAVLFFLTLSAVFAGLSFLLVRRAPIKD</sequence>
<feature type="transmembrane region" description="Helical" evidence="1">
    <location>
        <begin position="209"/>
        <end position="230"/>
    </location>
</feature>
<feature type="transmembrane region" description="Helical" evidence="1">
    <location>
        <begin position="166"/>
        <end position="189"/>
    </location>
</feature>
<protein>
    <submittedName>
        <fullName evidence="2">Uncharacterized protein</fullName>
    </submittedName>
</protein>
<name>A0A926DCR1_9FIRM</name>
<dbReference type="Proteomes" id="UP000620366">
    <property type="component" value="Unassembled WGS sequence"/>
</dbReference>
<feature type="transmembrane region" description="Helical" evidence="1">
    <location>
        <begin position="21"/>
        <end position="40"/>
    </location>
</feature>
<feature type="transmembrane region" description="Helical" evidence="1">
    <location>
        <begin position="128"/>
        <end position="154"/>
    </location>
</feature>
<evidence type="ECO:0000313" key="3">
    <source>
        <dbReference type="Proteomes" id="UP000620366"/>
    </source>
</evidence>
<proteinExistence type="predicted"/>
<reference evidence="2" key="1">
    <citation type="submission" date="2020-08" db="EMBL/GenBank/DDBJ databases">
        <title>Genome public.</title>
        <authorList>
            <person name="Liu C."/>
            <person name="Sun Q."/>
        </authorList>
    </citation>
    <scope>NUCLEOTIDE SEQUENCE</scope>
    <source>
        <strain evidence="2">BX7</strain>
    </source>
</reference>
<organism evidence="2 3">
    <name type="scientific">Feifania hominis</name>
    <dbReference type="NCBI Taxonomy" id="2763660"/>
    <lineage>
        <taxon>Bacteria</taxon>
        <taxon>Bacillati</taxon>
        <taxon>Bacillota</taxon>
        <taxon>Clostridia</taxon>
        <taxon>Eubacteriales</taxon>
        <taxon>Feifaniaceae</taxon>
        <taxon>Feifania</taxon>
    </lineage>
</organism>
<comment type="caution">
    <text evidence="2">The sequence shown here is derived from an EMBL/GenBank/DDBJ whole genome shotgun (WGS) entry which is preliminary data.</text>
</comment>
<keyword evidence="3" id="KW-1185">Reference proteome</keyword>
<evidence type="ECO:0000256" key="1">
    <source>
        <dbReference type="SAM" id="Phobius"/>
    </source>
</evidence>
<dbReference type="RefSeq" id="WP_249299167.1">
    <property type="nucleotide sequence ID" value="NZ_JACRSP010000001.1"/>
</dbReference>
<keyword evidence="1" id="KW-1133">Transmembrane helix</keyword>
<keyword evidence="1" id="KW-0472">Membrane</keyword>
<dbReference type="EMBL" id="JACRSP010000001">
    <property type="protein sequence ID" value="MBC8535437.1"/>
    <property type="molecule type" value="Genomic_DNA"/>
</dbReference>
<feature type="transmembrane region" description="Helical" evidence="1">
    <location>
        <begin position="46"/>
        <end position="65"/>
    </location>
</feature>
<accession>A0A926DCR1</accession>
<keyword evidence="1" id="KW-0812">Transmembrane</keyword>
<feature type="transmembrane region" description="Helical" evidence="1">
    <location>
        <begin position="86"/>
        <end position="108"/>
    </location>
</feature>
<evidence type="ECO:0000313" key="2">
    <source>
        <dbReference type="EMBL" id="MBC8535437.1"/>
    </source>
</evidence>